<protein>
    <submittedName>
        <fullName evidence="2">Secreted protein</fullName>
    </submittedName>
</protein>
<keyword evidence="3" id="KW-1185">Reference proteome</keyword>
<comment type="caution">
    <text evidence="2">The sequence shown here is derived from an EMBL/GenBank/DDBJ whole genome shotgun (WGS) entry which is preliminary data.</text>
</comment>
<dbReference type="EMBL" id="JYNY01000527">
    <property type="protein sequence ID" value="KJJ83602.1"/>
    <property type="molecule type" value="Genomic_DNA"/>
</dbReference>
<gene>
    <name evidence="2" type="ORF">OMAG_002532</name>
</gene>
<proteinExistence type="predicted"/>
<sequence length="600" mass="68924">MKFLVVSLFFFLSFFDSSGLVFADENRRVEKIFFVSDMENIVDLECFENSLDDNIFSVATSKKIYVSRNNDFKELYINENLEIFDTALFEEGLLVATDKGLYVYKINYRDMNSNLVYQNNILPDKSFIGVIFSKEKNSFIAWTDKETFLISDDLKSNRNITLVKTNIINGINFINGVIYLFYQDGWFFVSRDNGVNWDSKKLISARDNNADELYGAIDEDSLDLLGESMPFTDAIEPIVKNFRNTISSYNDSGVIIVSASGIFIVEKVQDDYRRLDTAGIIEKEIISIAASKKYLFAATREKVLEYNNEKVSWHDTLLPPLSGEIICLKNYKTKTGDDSFFIITDKEIFRMNLEKYENTVFPTSGDVLTSKSNSQILTCQETPRTSISGASKKNIVKSHKKKSRVKKESEAKPFDLEDTKNSEFNKCNSNIELPQEFLIYPSVLEVQNMAIKYAEVTPEKIEKWRHGVKWKAILPKLSVGMSESYSDNIELYKGASSYYVAHAPRDRDNDWNVDLTWELSDLIWNDAETSIDSRSRLTVELRNDILENVTRLYFERKRVIAEIISEKNDSTAADVNDKYLKVEELSAYLDAFTGGEFSKK</sequence>
<evidence type="ECO:0000313" key="3">
    <source>
        <dbReference type="Proteomes" id="UP000033428"/>
    </source>
</evidence>
<accession>A0A0F0CK30</accession>
<feature type="signal peptide" evidence="1">
    <location>
        <begin position="1"/>
        <end position="23"/>
    </location>
</feature>
<feature type="chain" id="PRO_5002437248" evidence="1">
    <location>
        <begin position="24"/>
        <end position="600"/>
    </location>
</feature>
<dbReference type="AlphaFoldDB" id="A0A0F0CK30"/>
<dbReference type="SUPFAM" id="SSF110296">
    <property type="entry name" value="Oligoxyloglucan reducing end-specific cellobiohydrolase"/>
    <property type="match status" value="1"/>
</dbReference>
<dbReference type="Proteomes" id="UP000033428">
    <property type="component" value="Unassembled WGS sequence"/>
</dbReference>
<evidence type="ECO:0000256" key="1">
    <source>
        <dbReference type="SAM" id="SignalP"/>
    </source>
</evidence>
<reference evidence="2 3" key="1">
    <citation type="submission" date="2015-02" db="EMBL/GenBank/DDBJ databases">
        <title>Single-cell genomics of uncultivated deep-branching MTB reveals a conserved set of magnetosome genes.</title>
        <authorList>
            <person name="Kolinko S."/>
            <person name="Richter M."/>
            <person name="Glockner F.O."/>
            <person name="Brachmann A."/>
            <person name="Schuler D."/>
        </authorList>
    </citation>
    <scope>NUCLEOTIDE SEQUENCE [LARGE SCALE GENOMIC DNA]</scope>
    <source>
        <strain evidence="2">SKK-01</strain>
    </source>
</reference>
<keyword evidence="1" id="KW-0732">Signal</keyword>
<evidence type="ECO:0000313" key="2">
    <source>
        <dbReference type="EMBL" id="KJJ83602.1"/>
    </source>
</evidence>
<name>A0A0F0CK30_9BACT</name>
<organism evidence="2 3">
    <name type="scientific">Candidatus Omnitrophus magneticus</name>
    <dbReference type="NCBI Taxonomy" id="1609969"/>
    <lineage>
        <taxon>Bacteria</taxon>
        <taxon>Pseudomonadati</taxon>
        <taxon>Candidatus Omnitrophota</taxon>
        <taxon>Candidatus Omnitrophus</taxon>
    </lineage>
</organism>